<comment type="caution">
    <text evidence="2">The sequence shown here is derived from an EMBL/GenBank/DDBJ whole genome shotgun (WGS) entry which is preliminary data.</text>
</comment>
<reference evidence="2 3" key="1">
    <citation type="submission" date="2015-10" db="EMBL/GenBank/DDBJ databases">
        <title>Draft genome sequence of Streptomyces griseorubiginosus DSM 40469, type strain for the species Streptomyces griseorubiginosus.</title>
        <authorList>
            <person name="Ruckert C."/>
            <person name="Winkler A."/>
            <person name="Kalinowski J."/>
            <person name="Kampfer P."/>
            <person name="Glaeser S."/>
        </authorList>
    </citation>
    <scope>NUCLEOTIDE SEQUENCE [LARGE SCALE GENOMIC DNA]</scope>
    <source>
        <strain evidence="2 3">DSM 40469</strain>
    </source>
</reference>
<evidence type="ECO:0000313" key="3">
    <source>
        <dbReference type="Proteomes" id="UP000054375"/>
    </source>
</evidence>
<dbReference type="GO" id="GO:0016787">
    <property type="term" value="F:hydrolase activity"/>
    <property type="evidence" value="ECO:0007669"/>
    <property type="project" value="UniProtKB-KW"/>
</dbReference>
<keyword evidence="2" id="KW-0378">Hydrolase</keyword>
<name>A0A117QYB1_9ACTN</name>
<proteinExistence type="predicted"/>
<dbReference type="EMBL" id="LMWV01000030">
    <property type="protein sequence ID" value="KUN60960.1"/>
    <property type="molecule type" value="Genomic_DNA"/>
</dbReference>
<dbReference type="SUPFAM" id="SSF53474">
    <property type="entry name" value="alpha/beta-Hydrolases"/>
    <property type="match status" value="1"/>
</dbReference>
<dbReference type="InterPro" id="IPR000073">
    <property type="entry name" value="AB_hydrolase_1"/>
</dbReference>
<dbReference type="AlphaFoldDB" id="A0A117QYB1"/>
<dbReference type="PANTHER" id="PTHR43689">
    <property type="entry name" value="HYDROLASE"/>
    <property type="match status" value="1"/>
</dbReference>
<sequence>MPSDTAPTYADLSLTLSEAGTGRPVLVLHGGGGPATVTALARHLARAAHTLTPVHPGWDGTPRPEWLTGVGDLALAYLHTLRERELRDVVVVGSSLGGWIAADMAARDEAGTISGLVLIDAVGVRVDPEPITDIFALDARGIAEHSWHDPDRYHVDPAALGSEELARRQANMATMRVLAGDPYMHDPELLPRLGRIEVPALLLWGESDRVVTPAYGAAYADAFADGRLETIPEAGHLPHIERPDATYALLDAYLTRTNTRSRSS</sequence>
<dbReference type="Pfam" id="PF12697">
    <property type="entry name" value="Abhydrolase_6"/>
    <property type="match status" value="1"/>
</dbReference>
<dbReference type="Gene3D" id="3.40.50.1820">
    <property type="entry name" value="alpha/beta hydrolase"/>
    <property type="match status" value="1"/>
</dbReference>
<dbReference type="InterPro" id="IPR029058">
    <property type="entry name" value="AB_hydrolase_fold"/>
</dbReference>
<accession>A0A117QYB1</accession>
<dbReference type="Proteomes" id="UP000054375">
    <property type="component" value="Unassembled WGS sequence"/>
</dbReference>
<dbReference type="RefSeq" id="WP_062244260.1">
    <property type="nucleotide sequence ID" value="NZ_JBIBHB010000013.1"/>
</dbReference>
<dbReference type="PANTHER" id="PTHR43689:SF8">
    <property type="entry name" value="ALPHA_BETA-HYDROLASES SUPERFAMILY PROTEIN"/>
    <property type="match status" value="1"/>
</dbReference>
<gene>
    <name evidence="2" type="ORF">AQJ54_34805</name>
</gene>
<organism evidence="2 3">
    <name type="scientific">Streptomyces griseorubiginosus</name>
    <dbReference type="NCBI Taxonomy" id="67304"/>
    <lineage>
        <taxon>Bacteria</taxon>
        <taxon>Bacillati</taxon>
        <taxon>Actinomycetota</taxon>
        <taxon>Actinomycetes</taxon>
        <taxon>Kitasatosporales</taxon>
        <taxon>Streptomycetaceae</taxon>
        <taxon>Streptomyces</taxon>
    </lineage>
</organism>
<keyword evidence="3" id="KW-1185">Reference proteome</keyword>
<protein>
    <submittedName>
        <fullName evidence="2">Hydrolase</fullName>
    </submittedName>
</protein>
<evidence type="ECO:0000259" key="1">
    <source>
        <dbReference type="Pfam" id="PF12697"/>
    </source>
</evidence>
<evidence type="ECO:0000313" key="2">
    <source>
        <dbReference type="EMBL" id="KUN60960.1"/>
    </source>
</evidence>
<feature type="domain" description="AB hydrolase-1" evidence="1">
    <location>
        <begin position="25"/>
        <end position="248"/>
    </location>
</feature>